<accession>A0ABP0I308</accession>
<dbReference type="InterPro" id="IPR036719">
    <property type="entry name" value="Neuro-gated_channel_TM_sf"/>
</dbReference>
<organism evidence="1 2">
    <name type="scientific">Durusdinium trenchii</name>
    <dbReference type="NCBI Taxonomy" id="1381693"/>
    <lineage>
        <taxon>Eukaryota</taxon>
        <taxon>Sar</taxon>
        <taxon>Alveolata</taxon>
        <taxon>Dinophyceae</taxon>
        <taxon>Suessiales</taxon>
        <taxon>Symbiodiniaceae</taxon>
        <taxon>Durusdinium</taxon>
    </lineage>
</organism>
<dbReference type="PANTHER" id="PTHR18945">
    <property type="entry name" value="NEUROTRANSMITTER GATED ION CHANNEL"/>
    <property type="match status" value="1"/>
</dbReference>
<protein>
    <submittedName>
        <fullName evidence="1">Cys-loop ligand-gated ion channel (ELIC)</fullName>
    </submittedName>
</protein>
<comment type="caution">
    <text evidence="1">The sequence shown here is derived from an EMBL/GenBank/DDBJ whole genome shotgun (WGS) entry which is preliminary data.</text>
</comment>
<proteinExistence type="predicted"/>
<name>A0ABP0I308_9DINO</name>
<dbReference type="Proteomes" id="UP001642464">
    <property type="component" value="Unassembled WGS sequence"/>
</dbReference>
<evidence type="ECO:0000313" key="1">
    <source>
        <dbReference type="EMBL" id="CAK8995809.1"/>
    </source>
</evidence>
<dbReference type="InterPro" id="IPR006029">
    <property type="entry name" value="Neurotrans-gated_channel_TM"/>
</dbReference>
<gene>
    <name evidence="1" type="ORF">SCF082_LOCUS4518</name>
</gene>
<dbReference type="EMBL" id="CAXAMM010002336">
    <property type="protein sequence ID" value="CAK8995809.1"/>
    <property type="molecule type" value="Genomic_DNA"/>
</dbReference>
<dbReference type="InterPro" id="IPR006201">
    <property type="entry name" value="Neur_channel"/>
</dbReference>
<dbReference type="InterPro" id="IPR038050">
    <property type="entry name" value="Neuro_actylchol_rec"/>
</dbReference>
<keyword evidence="2" id="KW-1185">Reference proteome</keyword>
<dbReference type="Gene3D" id="1.20.58.390">
    <property type="entry name" value="Neurotransmitter-gated ion-channel transmembrane domain"/>
    <property type="match status" value="1"/>
</dbReference>
<sequence>MGTHMEPDTNDVVMDVRVAFDSIMSLDLANQQFGADLWISLTTPKCPTKCQSFKCGRCKQIKELLEPFQKKADGGRGDRWIASQNMVDIEDASLTHPAVSYKESDDSFRLSWRFLGKFGEAWELKNFPFDSQDFTVSMMIRYPYKDGSMKMRFACGKNGKVIRPKAFTILQNSWKSPKDEDDRLHVWEEDTEQSYVQDGVLRHTLNVTVQMGRTPWHYVSNIVFPLFLIVCMSASSIVIPPEKLSDRLSASLTLVLAAVAYKYVVAQMVPPIGYSTWLDHYVTMCFIFLFLVVLENCVAALCHSQHDQEMLLAGSILFGCFGLCNIVFAIRACWAMNHPSRISRKIKKTQPVGRFLPCFNDVQSEAEREFCGECLDTCGRSYDLVPAEDSESASSS</sequence>
<dbReference type="Pfam" id="PF02932">
    <property type="entry name" value="Neur_chan_memb"/>
    <property type="match status" value="1"/>
</dbReference>
<dbReference type="SUPFAM" id="SSF90112">
    <property type="entry name" value="Neurotransmitter-gated ion-channel transmembrane pore"/>
    <property type="match status" value="1"/>
</dbReference>
<evidence type="ECO:0000313" key="2">
    <source>
        <dbReference type="Proteomes" id="UP001642464"/>
    </source>
</evidence>
<reference evidence="1 2" key="1">
    <citation type="submission" date="2024-02" db="EMBL/GenBank/DDBJ databases">
        <authorList>
            <person name="Chen Y."/>
            <person name="Shah S."/>
            <person name="Dougan E. K."/>
            <person name="Thang M."/>
            <person name="Chan C."/>
        </authorList>
    </citation>
    <scope>NUCLEOTIDE SEQUENCE [LARGE SCALE GENOMIC DNA]</scope>
</reference>